<feature type="domain" description="Myb-like" evidence="1">
    <location>
        <begin position="710"/>
        <end position="769"/>
    </location>
</feature>
<dbReference type="InterPro" id="IPR001005">
    <property type="entry name" value="SANT/Myb"/>
</dbReference>
<keyword evidence="3" id="KW-1185">Reference proteome</keyword>
<accession>A0A0L7LK85</accession>
<evidence type="ECO:0000313" key="2">
    <source>
        <dbReference type="EMBL" id="KOB75764.1"/>
    </source>
</evidence>
<dbReference type="EMBL" id="JTDY01000820">
    <property type="protein sequence ID" value="KOB75764.1"/>
    <property type="molecule type" value="Genomic_DNA"/>
</dbReference>
<organism evidence="2 3">
    <name type="scientific">Operophtera brumata</name>
    <name type="common">Winter moth</name>
    <name type="synonym">Phalaena brumata</name>
    <dbReference type="NCBI Taxonomy" id="104452"/>
    <lineage>
        <taxon>Eukaryota</taxon>
        <taxon>Metazoa</taxon>
        <taxon>Ecdysozoa</taxon>
        <taxon>Arthropoda</taxon>
        <taxon>Hexapoda</taxon>
        <taxon>Insecta</taxon>
        <taxon>Pterygota</taxon>
        <taxon>Neoptera</taxon>
        <taxon>Endopterygota</taxon>
        <taxon>Lepidoptera</taxon>
        <taxon>Glossata</taxon>
        <taxon>Ditrysia</taxon>
        <taxon>Geometroidea</taxon>
        <taxon>Geometridae</taxon>
        <taxon>Larentiinae</taxon>
        <taxon>Operophtera</taxon>
    </lineage>
</organism>
<reference evidence="2 3" key="1">
    <citation type="journal article" date="2015" name="Genome Biol. Evol.">
        <title>The genome of winter moth (Operophtera brumata) provides a genomic perspective on sexual dimorphism and phenology.</title>
        <authorList>
            <person name="Derks M.F."/>
            <person name="Smit S."/>
            <person name="Salis L."/>
            <person name="Schijlen E."/>
            <person name="Bossers A."/>
            <person name="Mateman C."/>
            <person name="Pijl A.S."/>
            <person name="de Ridder D."/>
            <person name="Groenen M.A."/>
            <person name="Visser M.E."/>
            <person name="Megens H.J."/>
        </authorList>
    </citation>
    <scope>NUCLEOTIDE SEQUENCE [LARGE SCALE GENOMIC DNA]</scope>
    <source>
        <strain evidence="2">WM2013NL</strain>
        <tissue evidence="2">Head and thorax</tissue>
    </source>
</reference>
<dbReference type="SMART" id="SM00717">
    <property type="entry name" value="SANT"/>
    <property type="match status" value="2"/>
</dbReference>
<gene>
    <name evidence="2" type="ORF">OBRU01_05668</name>
</gene>
<name>A0A0L7LK85_OPEBR</name>
<evidence type="ECO:0000313" key="3">
    <source>
        <dbReference type="Proteomes" id="UP000037510"/>
    </source>
</evidence>
<proteinExistence type="predicted"/>
<comment type="caution">
    <text evidence="2">The sequence shown here is derived from an EMBL/GenBank/DDBJ whole genome shotgun (WGS) entry which is preliminary data.</text>
</comment>
<sequence length="1006" mass="119198">MEQIVVKTEVQNNGELLLYYVDEIDDNYILSNLEDYVDESSLQEAEVDVEPTLPEWSDEEAKRLLIFYTDNKQSFVMSEVTQRKHFWTIACKTMLIGKDHERCESKLAELKSKYQDVRNYTERGIYVKWPFLDLCHQAFHDDITFKTESQDTEISKPKVAILKQDVTKYEQPGVVKQINVKTADEKVEQMLTFYLKYKHKFQQEHWRRDLWETIALEMGQREDAEYWHKRFLNYKQHYISLLIKQKESGPNSVKWPYMDLFNKIYTDDKNFHKKYFNTPAVTKESMVKGSTITIDVSAQESEWNSTHITVLGKYYCDSYEEFEDTTIPNMFLWTEVGRLIDKKPENCKEKYSELRDEHIKLYLAGGYSLRTRTAISIIFDNIIARDVKREFSERKNADASDTWKIAQTDELVQFLYNNIEVFKDTVCYFVCWEVIANKLKRCVESCKRQWDELVALYVSILEDKKDDPELQIDWRYIEMFDRIFDYGMDSLTTPRTDPRSTKILEFYLKNKDKFMLLKNKMALWEPLAKEIEMNTTQCAHRFRHLKQTYIDTVQKEIDKPRVNVTWPYYALCKKVFGYRTIKTKLKQGTISADNNDWLARELKQLIAFFSKNFHEISNNIDDVTRWDPLASELGKSQLSCKDKIYTEKEQGAVGMEVDMQEEHLEMDGLEMGEGDQEVTDISEAQITIQNPSLPIEIIQPTEEITEQPPKANTWTKRTKKLLLIHYINYMRSHRGKKFNQKQLWDEVAMKIPNKTQNQCKKMFIRLKNAYTNSVDDKQKINPLYSLMEKVLKIKSKMSISPIKDAKIQKTYKNVDMTPVKVESALTYYLNHIDDFVDPKFEKKYLWTELANHITEPVNKVYNKINYLKQAYNVETEEIDGQKTAWSGILNEIIAKEVSMNVLIDGMKKFFDDNESNWSEELILSLLNWYLTNLDKFKNPKFNRSYLWMEASTILNRSPLVCSKKMTEIRTQYRNMVKNNDNELNDWRFLDLCQKIYGTGRKSSEAI</sequence>
<evidence type="ECO:0000259" key="1">
    <source>
        <dbReference type="SMART" id="SM00717"/>
    </source>
</evidence>
<dbReference type="Proteomes" id="UP000037510">
    <property type="component" value="Unassembled WGS sequence"/>
</dbReference>
<dbReference type="AlphaFoldDB" id="A0A0L7LK85"/>
<feature type="domain" description="Myb-like" evidence="1">
    <location>
        <begin position="593"/>
        <end position="650"/>
    </location>
</feature>
<protein>
    <recommendedName>
        <fullName evidence="1">Myb-like domain-containing protein</fullName>
    </recommendedName>
</protein>